<evidence type="ECO:0000256" key="1">
    <source>
        <dbReference type="ARBA" id="ARBA00008668"/>
    </source>
</evidence>
<evidence type="ECO:0000256" key="3">
    <source>
        <dbReference type="SAM" id="SignalP"/>
    </source>
</evidence>
<dbReference type="SUPFAM" id="SSF52266">
    <property type="entry name" value="SGNH hydrolase"/>
    <property type="match status" value="1"/>
</dbReference>
<comment type="caution">
    <text evidence="5">The sequence shown here is derived from an EMBL/GenBank/DDBJ whole genome shotgun (WGS) entry which is preliminary data.</text>
</comment>
<sequence>MVSLRLAVVLLAAVLQPAVAAPLAIHLAGDSTMAEKSADRRPETGWGEALPAYLDPAQARVVNHAADGRSTRTFVEEGRWQALLDALQPGDAVFIQFGHNDASSRADRHTPPEAYAANLRRFVAEVRARQALPVLFTPAARRHFVDGRLVDTHGAYPGLVREVAAELDVPLVDMQRESAELLADLGEVASRRLFLWVPAGHPNHPDGVQDDTHFSPEGAQQMAGLAVDGLRELGILLGALRPL</sequence>
<dbReference type="CDD" id="cd01821">
    <property type="entry name" value="Rhamnogalacturan_acetylesterase_like"/>
    <property type="match status" value="1"/>
</dbReference>
<gene>
    <name evidence="5" type="ORF">ACFO3Q_07695</name>
</gene>
<keyword evidence="2" id="KW-0378">Hydrolase</keyword>
<feature type="domain" description="SGNH hydrolase-type esterase" evidence="4">
    <location>
        <begin position="29"/>
        <end position="220"/>
    </location>
</feature>
<keyword evidence="3" id="KW-0732">Signal</keyword>
<feature type="chain" id="PRO_5046124375" evidence="3">
    <location>
        <begin position="21"/>
        <end position="243"/>
    </location>
</feature>
<evidence type="ECO:0000313" key="5">
    <source>
        <dbReference type="EMBL" id="MFC4728047.1"/>
    </source>
</evidence>
<dbReference type="PANTHER" id="PTHR43695:SF1">
    <property type="entry name" value="RHAMNOGALACTURONAN ACETYLESTERASE"/>
    <property type="match status" value="1"/>
</dbReference>
<dbReference type="Gene3D" id="3.40.50.1110">
    <property type="entry name" value="SGNH hydrolase"/>
    <property type="match status" value="1"/>
</dbReference>
<protein>
    <submittedName>
        <fullName evidence="5">Rhamnogalacturonan acetylesterase</fullName>
    </submittedName>
</protein>
<evidence type="ECO:0000259" key="4">
    <source>
        <dbReference type="Pfam" id="PF13472"/>
    </source>
</evidence>
<dbReference type="Pfam" id="PF13472">
    <property type="entry name" value="Lipase_GDSL_2"/>
    <property type="match status" value="1"/>
</dbReference>
<dbReference type="PANTHER" id="PTHR43695">
    <property type="entry name" value="PUTATIVE (AFU_ORTHOLOGUE AFUA_2G17250)-RELATED"/>
    <property type="match status" value="1"/>
</dbReference>
<proteinExistence type="inferred from homology"/>
<dbReference type="RefSeq" id="WP_377004069.1">
    <property type="nucleotide sequence ID" value="NZ_JBHSGG010000022.1"/>
</dbReference>
<dbReference type="EMBL" id="JBHSGG010000022">
    <property type="protein sequence ID" value="MFC4728047.1"/>
    <property type="molecule type" value="Genomic_DNA"/>
</dbReference>
<organism evidence="5 6">
    <name type="scientific">Coralloluteibacterium thermophilum</name>
    <dbReference type="NCBI Taxonomy" id="2707049"/>
    <lineage>
        <taxon>Bacteria</taxon>
        <taxon>Pseudomonadati</taxon>
        <taxon>Pseudomonadota</taxon>
        <taxon>Gammaproteobacteria</taxon>
        <taxon>Lysobacterales</taxon>
        <taxon>Lysobacteraceae</taxon>
        <taxon>Coralloluteibacterium</taxon>
    </lineage>
</organism>
<name>A0ABV9NI58_9GAMM</name>
<feature type="signal peptide" evidence="3">
    <location>
        <begin position="1"/>
        <end position="20"/>
    </location>
</feature>
<accession>A0ABV9NI58</accession>
<dbReference type="InterPro" id="IPR013830">
    <property type="entry name" value="SGNH_hydro"/>
</dbReference>
<comment type="similarity">
    <text evidence="1">Belongs to the 'GDSL' lipolytic enzyme family.</text>
</comment>
<dbReference type="InterPro" id="IPR037459">
    <property type="entry name" value="RhgT-like"/>
</dbReference>
<keyword evidence="6" id="KW-1185">Reference proteome</keyword>
<dbReference type="Proteomes" id="UP001595892">
    <property type="component" value="Unassembled WGS sequence"/>
</dbReference>
<reference evidence="6" key="1">
    <citation type="journal article" date="2019" name="Int. J. Syst. Evol. Microbiol.">
        <title>The Global Catalogue of Microorganisms (GCM) 10K type strain sequencing project: providing services to taxonomists for standard genome sequencing and annotation.</title>
        <authorList>
            <consortium name="The Broad Institute Genomics Platform"/>
            <consortium name="The Broad Institute Genome Sequencing Center for Infectious Disease"/>
            <person name="Wu L."/>
            <person name="Ma J."/>
        </authorList>
    </citation>
    <scope>NUCLEOTIDE SEQUENCE [LARGE SCALE GENOMIC DNA]</scope>
    <source>
        <strain evidence="6">CGMCC 1.13574</strain>
    </source>
</reference>
<evidence type="ECO:0000256" key="2">
    <source>
        <dbReference type="ARBA" id="ARBA00022801"/>
    </source>
</evidence>
<evidence type="ECO:0000313" key="6">
    <source>
        <dbReference type="Proteomes" id="UP001595892"/>
    </source>
</evidence>
<dbReference type="InterPro" id="IPR036514">
    <property type="entry name" value="SGNH_hydro_sf"/>
</dbReference>